<dbReference type="PANTHER" id="PTHR32282:SF11">
    <property type="entry name" value="PENICILLIN-BINDING PROTEIN 1B"/>
    <property type="match status" value="1"/>
</dbReference>
<dbReference type="Pfam" id="PF00905">
    <property type="entry name" value="Transpeptidase"/>
    <property type="match status" value="1"/>
</dbReference>
<dbReference type="GO" id="GO:0008955">
    <property type="term" value="F:peptidoglycan glycosyltransferase activity"/>
    <property type="evidence" value="ECO:0007669"/>
    <property type="project" value="UniProtKB-EC"/>
</dbReference>
<keyword evidence="6" id="KW-0573">Peptidoglycan synthesis</keyword>
<evidence type="ECO:0000313" key="12">
    <source>
        <dbReference type="EMBL" id="PLX18395.1"/>
    </source>
</evidence>
<gene>
    <name evidence="12" type="ORF">C0601_05080</name>
</gene>
<reference evidence="12 13" key="1">
    <citation type="submission" date="2017-11" db="EMBL/GenBank/DDBJ databases">
        <title>Genome-resolved metagenomics identifies genetic mobility, metabolic interactions, and unexpected diversity in perchlorate-reducing communities.</title>
        <authorList>
            <person name="Barnum T.P."/>
            <person name="Figueroa I.A."/>
            <person name="Carlstrom C.I."/>
            <person name="Lucas L.N."/>
            <person name="Engelbrektson A.L."/>
            <person name="Coates J.D."/>
        </authorList>
    </citation>
    <scope>NUCLEOTIDE SEQUENCE [LARGE SCALE GENOMIC DNA]</scope>
    <source>
        <strain evidence="12">BM706</strain>
    </source>
</reference>
<dbReference type="GO" id="GO:0016020">
    <property type="term" value="C:membrane"/>
    <property type="evidence" value="ECO:0007669"/>
    <property type="project" value="UniProtKB-SubCell"/>
</dbReference>
<keyword evidence="2" id="KW-1003">Cell membrane</keyword>
<keyword evidence="4" id="KW-0808">Transferase</keyword>
<comment type="caution">
    <text evidence="12">The sequence shown here is derived from an EMBL/GenBank/DDBJ whole genome shotgun (WGS) entry which is preliminary data.</text>
</comment>
<keyword evidence="7" id="KW-0472">Membrane</keyword>
<dbReference type="InterPro" id="IPR012338">
    <property type="entry name" value="Beta-lactam/transpept-like"/>
</dbReference>
<organism evidence="12 13">
    <name type="scientific">Muiribacterium halophilum</name>
    <dbReference type="NCBI Taxonomy" id="2053465"/>
    <lineage>
        <taxon>Bacteria</taxon>
        <taxon>Candidatus Muiribacteriota</taxon>
        <taxon>Candidatus Muiribacteriia</taxon>
        <taxon>Candidatus Muiribacteriales</taxon>
        <taxon>Candidatus Muiribacteriaceae</taxon>
        <taxon>Candidatus Muiribacterium</taxon>
    </lineage>
</organism>
<evidence type="ECO:0000256" key="7">
    <source>
        <dbReference type="ARBA" id="ARBA00023136"/>
    </source>
</evidence>
<evidence type="ECO:0000256" key="6">
    <source>
        <dbReference type="ARBA" id="ARBA00022984"/>
    </source>
</evidence>
<evidence type="ECO:0000256" key="8">
    <source>
        <dbReference type="ARBA" id="ARBA00023316"/>
    </source>
</evidence>
<name>A0A2N5ZI91_MUIH1</name>
<evidence type="ECO:0000256" key="10">
    <source>
        <dbReference type="ARBA" id="ARBA00049902"/>
    </source>
</evidence>
<dbReference type="GO" id="GO:0071555">
    <property type="term" value="P:cell wall organization"/>
    <property type="evidence" value="ECO:0007669"/>
    <property type="project" value="UniProtKB-KW"/>
</dbReference>
<evidence type="ECO:0000256" key="5">
    <source>
        <dbReference type="ARBA" id="ARBA00022960"/>
    </source>
</evidence>
<proteinExistence type="predicted"/>
<evidence type="ECO:0000256" key="9">
    <source>
        <dbReference type="ARBA" id="ARBA00044770"/>
    </source>
</evidence>
<feature type="domain" description="Penicillin-binding protein transpeptidase" evidence="11">
    <location>
        <begin position="39"/>
        <end position="312"/>
    </location>
</feature>
<accession>A0A2N5ZI91</accession>
<evidence type="ECO:0000256" key="4">
    <source>
        <dbReference type="ARBA" id="ARBA00022679"/>
    </source>
</evidence>
<evidence type="ECO:0000259" key="11">
    <source>
        <dbReference type="Pfam" id="PF00905"/>
    </source>
</evidence>
<keyword evidence="3" id="KW-0328">Glycosyltransferase</keyword>
<comment type="catalytic activity">
    <reaction evidence="10">
        <text>[GlcNAc-(1-&gt;4)-Mur2Ac(oyl-L-Ala-gamma-D-Glu-L-Lys-D-Ala-D-Ala)](n)-di-trans,octa-cis-undecaprenyl diphosphate + beta-D-GlcNAc-(1-&gt;4)-Mur2Ac(oyl-L-Ala-gamma-D-Glu-L-Lys-D-Ala-D-Ala)-di-trans,octa-cis-undecaprenyl diphosphate = [GlcNAc-(1-&gt;4)-Mur2Ac(oyl-L-Ala-gamma-D-Glu-L-Lys-D-Ala-D-Ala)](n+1)-di-trans,octa-cis-undecaprenyl diphosphate + di-trans,octa-cis-undecaprenyl diphosphate + H(+)</text>
        <dbReference type="Rhea" id="RHEA:23708"/>
        <dbReference type="Rhea" id="RHEA-COMP:9602"/>
        <dbReference type="Rhea" id="RHEA-COMP:9603"/>
        <dbReference type="ChEBI" id="CHEBI:15378"/>
        <dbReference type="ChEBI" id="CHEBI:58405"/>
        <dbReference type="ChEBI" id="CHEBI:60033"/>
        <dbReference type="ChEBI" id="CHEBI:78435"/>
        <dbReference type="EC" id="2.4.99.28"/>
    </reaction>
</comment>
<dbReference type="Gene3D" id="3.40.710.10">
    <property type="entry name" value="DD-peptidase/beta-lactamase superfamily"/>
    <property type="match status" value="1"/>
</dbReference>
<dbReference type="GO" id="GO:0008658">
    <property type="term" value="F:penicillin binding"/>
    <property type="evidence" value="ECO:0007669"/>
    <property type="project" value="InterPro"/>
</dbReference>
<dbReference type="PANTHER" id="PTHR32282">
    <property type="entry name" value="BINDING PROTEIN TRANSPEPTIDASE, PUTATIVE-RELATED"/>
    <property type="match status" value="1"/>
</dbReference>
<evidence type="ECO:0000256" key="3">
    <source>
        <dbReference type="ARBA" id="ARBA00022676"/>
    </source>
</evidence>
<keyword evidence="8" id="KW-0961">Cell wall biogenesis/degradation</keyword>
<evidence type="ECO:0000256" key="2">
    <source>
        <dbReference type="ARBA" id="ARBA00022475"/>
    </source>
</evidence>
<dbReference type="InterPro" id="IPR050396">
    <property type="entry name" value="Glycosyltr_51/Transpeptidase"/>
</dbReference>
<dbReference type="SUPFAM" id="SSF56601">
    <property type="entry name" value="beta-lactamase/transpeptidase-like"/>
    <property type="match status" value="1"/>
</dbReference>
<dbReference type="Proteomes" id="UP000234857">
    <property type="component" value="Unassembled WGS sequence"/>
</dbReference>
<comment type="subcellular location">
    <subcellularLocation>
        <location evidence="1">Membrane</location>
    </subcellularLocation>
</comment>
<keyword evidence="5" id="KW-0133">Cell shape</keyword>
<evidence type="ECO:0000313" key="13">
    <source>
        <dbReference type="Proteomes" id="UP000234857"/>
    </source>
</evidence>
<dbReference type="EMBL" id="PKTG01000064">
    <property type="protein sequence ID" value="PLX18395.1"/>
    <property type="molecule type" value="Genomic_DNA"/>
</dbReference>
<evidence type="ECO:0000256" key="1">
    <source>
        <dbReference type="ARBA" id="ARBA00004370"/>
    </source>
</evidence>
<dbReference type="InterPro" id="IPR001460">
    <property type="entry name" value="PCN-bd_Tpept"/>
</dbReference>
<dbReference type="GO" id="GO:0009252">
    <property type="term" value="P:peptidoglycan biosynthetic process"/>
    <property type="evidence" value="ECO:0007669"/>
    <property type="project" value="UniProtKB-KW"/>
</dbReference>
<sequence>MVNSGGLKIYTNLNLDIQRIAEEEFAKADIFKDHPELNGAAIVLEIKTGKILAVVGGRKFSSSDQFNRAFDALRQPGSLMKPIVYLTAFDNGISPNKMFSDVPREYFDPWTQTIWQPQNYEGRYHGPVILRTALVNSYNIVAIELLKEIGVKNVIEYARKLGITSQLRETLSLALGSYEVTPIDMAKVYSVFANSGQKVNFSDIRKIIDNNDIEIEKYTYNTENIVPASSVAILDNILTGVVRNGSGTRARINGRTIAGKTGTTDDFTNAWFCGFTPNILVISYVGYDYPKPIGEHCSGGRVAAPIVKNIMERIFKKFPERFAQEEFPVPDDVVEVEICRESGLLKTDDCPYTVKQLFHKGDEPTMLCNFHDPDVNSLITKDTEELKLFFQEPEKQTIMSPYGIDSNTKKDDSSDSLKKLKNELKFFGE</sequence>
<dbReference type="GO" id="GO:0030288">
    <property type="term" value="C:outer membrane-bounded periplasmic space"/>
    <property type="evidence" value="ECO:0007669"/>
    <property type="project" value="TreeGrafter"/>
</dbReference>
<dbReference type="AlphaFoldDB" id="A0A2N5ZI91"/>
<dbReference type="EC" id="2.4.99.28" evidence="9"/>
<dbReference type="GO" id="GO:0008360">
    <property type="term" value="P:regulation of cell shape"/>
    <property type="evidence" value="ECO:0007669"/>
    <property type="project" value="UniProtKB-KW"/>
</dbReference>
<protein>
    <recommendedName>
        <fullName evidence="9">peptidoglycan glycosyltransferase</fullName>
        <ecNumber evidence="9">2.4.99.28</ecNumber>
    </recommendedName>
</protein>